<organism evidence="13 14">
    <name type="scientific">Lates calcarifer</name>
    <name type="common">Barramundi</name>
    <name type="synonym">Holocentrus calcarifer</name>
    <dbReference type="NCBI Taxonomy" id="8187"/>
    <lineage>
        <taxon>Eukaryota</taxon>
        <taxon>Metazoa</taxon>
        <taxon>Chordata</taxon>
        <taxon>Craniata</taxon>
        <taxon>Vertebrata</taxon>
        <taxon>Euteleostomi</taxon>
        <taxon>Actinopterygii</taxon>
        <taxon>Neopterygii</taxon>
        <taxon>Teleostei</taxon>
        <taxon>Neoteleostei</taxon>
        <taxon>Acanthomorphata</taxon>
        <taxon>Carangaria</taxon>
        <taxon>Carangaria incertae sedis</taxon>
        <taxon>Centropomidae</taxon>
        <taxon>Lates</taxon>
    </lineage>
</organism>
<dbReference type="Gene3D" id="3.90.1480.20">
    <property type="entry name" value="Glycosyl transferase family 29"/>
    <property type="match status" value="1"/>
</dbReference>
<dbReference type="InterPro" id="IPR001675">
    <property type="entry name" value="Glyco_trans_29"/>
</dbReference>
<keyword evidence="8" id="KW-0333">Golgi apparatus</keyword>
<protein>
    <submittedName>
        <fullName evidence="14">CMP-N-acetylneuraminate-beta-galactosamide- alpha-2,3-sialyltransferase 1 isoform X1</fullName>
    </submittedName>
</protein>
<comment type="similarity">
    <text evidence="2">Belongs to the glycosyltransferase 29 family.</text>
</comment>
<evidence type="ECO:0000256" key="12">
    <source>
        <dbReference type="SAM" id="Phobius"/>
    </source>
</evidence>
<dbReference type="PANTHER" id="PTHR46032">
    <property type="entry name" value="ALPHA-2,3-SIALYLTRANSFERASE ST3GAL I ISOFORM X1"/>
    <property type="match status" value="1"/>
</dbReference>
<dbReference type="Pfam" id="PF00777">
    <property type="entry name" value="Glyco_transf_29"/>
    <property type="match status" value="1"/>
</dbReference>
<feature type="transmembrane region" description="Helical" evidence="12">
    <location>
        <begin position="36"/>
        <end position="57"/>
    </location>
</feature>
<dbReference type="AlphaFoldDB" id="A0AAJ8B1V0"/>
<keyword evidence="11" id="KW-0325">Glycoprotein</keyword>
<evidence type="ECO:0000256" key="11">
    <source>
        <dbReference type="ARBA" id="ARBA00023180"/>
    </source>
</evidence>
<evidence type="ECO:0000256" key="5">
    <source>
        <dbReference type="ARBA" id="ARBA00022692"/>
    </source>
</evidence>
<sequence>MPHSAIFFLGFSSLARLDLFFNNAAKMVCKLRKIRVIASLLSICVAAVFLTSSWNYLRLQKSSYCGCNQCLTDGDPCIRERIISAPKPFLSIKNKITEDIFNWWKRLQGEKRNFTYYNEAVDTVFKVIPPFPDFAEPSPDRCKICAVVGNSANLKGSRYGPLIDFHDIVIRINRGRTKGYEADVGTKTTYHIMYPESATYLENTTRLIMFPFKSSDFLWLMKKLNPGENGAVNSKLIANKNLVTILSPEFMKYVHEAWLGNKGYYPSTGFLTFALSLFLCDEVTVFGFGADSDGNWSHYFERLGNKNLKTGAHPGGYEYDVMVQLDKKKKIRFFKGW</sequence>
<dbReference type="PANTHER" id="PTHR46032:SF6">
    <property type="entry name" value="CMP-N-ACETYLNEURAMINATE-BETA-GALACTOSAMIDE-ALPHA-2,3-SIALYLTRANSFERASE 1"/>
    <property type="match status" value="1"/>
</dbReference>
<keyword evidence="6" id="KW-0735">Signal-anchor</keyword>
<evidence type="ECO:0000313" key="14">
    <source>
        <dbReference type="RefSeq" id="XP_050924396.1"/>
    </source>
</evidence>
<dbReference type="RefSeq" id="XP_050924396.1">
    <property type="nucleotide sequence ID" value="XM_051068439.1"/>
</dbReference>
<evidence type="ECO:0000256" key="9">
    <source>
        <dbReference type="ARBA" id="ARBA00023136"/>
    </source>
</evidence>
<dbReference type="GO" id="GO:0097503">
    <property type="term" value="P:sialylation"/>
    <property type="evidence" value="ECO:0007669"/>
    <property type="project" value="TreeGrafter"/>
</dbReference>
<evidence type="ECO:0000256" key="7">
    <source>
        <dbReference type="ARBA" id="ARBA00022989"/>
    </source>
</evidence>
<keyword evidence="5 12" id="KW-0812">Transmembrane</keyword>
<comment type="subcellular location">
    <subcellularLocation>
        <location evidence="1">Golgi apparatus membrane</location>
        <topology evidence="1">Single-pass type II membrane protein</topology>
    </subcellularLocation>
</comment>
<keyword evidence="9 12" id="KW-0472">Membrane</keyword>
<evidence type="ECO:0000256" key="4">
    <source>
        <dbReference type="ARBA" id="ARBA00022679"/>
    </source>
</evidence>
<gene>
    <name evidence="14" type="primary">LOC108900335</name>
</gene>
<dbReference type="GeneID" id="108900335"/>
<name>A0AAJ8B1V0_LATCA</name>
<keyword evidence="3" id="KW-0328">Glycosyltransferase</keyword>
<proteinExistence type="inferred from homology"/>
<dbReference type="InterPro" id="IPR051757">
    <property type="entry name" value="Beta-gal_alpha2-3_sialyltrans"/>
</dbReference>
<evidence type="ECO:0000256" key="8">
    <source>
        <dbReference type="ARBA" id="ARBA00023034"/>
    </source>
</evidence>
<feature type="transmembrane region" description="Helical" evidence="12">
    <location>
        <begin position="6"/>
        <end position="24"/>
    </location>
</feature>
<dbReference type="GO" id="GO:0000139">
    <property type="term" value="C:Golgi membrane"/>
    <property type="evidence" value="ECO:0007669"/>
    <property type="project" value="UniProtKB-SubCell"/>
</dbReference>
<dbReference type="Proteomes" id="UP000694890">
    <property type="component" value="Unplaced"/>
</dbReference>
<keyword evidence="10" id="KW-1015">Disulfide bond</keyword>
<evidence type="ECO:0000256" key="1">
    <source>
        <dbReference type="ARBA" id="ARBA00004323"/>
    </source>
</evidence>
<accession>A0AAJ8B1V0</accession>
<reference evidence="14" key="1">
    <citation type="submission" date="2025-08" db="UniProtKB">
        <authorList>
            <consortium name="RefSeq"/>
        </authorList>
    </citation>
    <scope>IDENTIFICATION</scope>
    <source>
        <tissue evidence="14">Brain</tissue>
    </source>
</reference>
<dbReference type="GO" id="GO:0003836">
    <property type="term" value="F:beta-galactoside (CMP) alpha-2,3-sialyltransferase activity"/>
    <property type="evidence" value="ECO:0007669"/>
    <property type="project" value="TreeGrafter"/>
</dbReference>
<evidence type="ECO:0000256" key="10">
    <source>
        <dbReference type="ARBA" id="ARBA00023157"/>
    </source>
</evidence>
<evidence type="ECO:0000256" key="6">
    <source>
        <dbReference type="ARBA" id="ARBA00022968"/>
    </source>
</evidence>
<keyword evidence="4" id="KW-0808">Transferase</keyword>
<evidence type="ECO:0000256" key="3">
    <source>
        <dbReference type="ARBA" id="ARBA00022676"/>
    </source>
</evidence>
<dbReference type="InterPro" id="IPR038578">
    <property type="entry name" value="GT29-like_sf"/>
</dbReference>
<dbReference type="FunFam" id="3.90.1480.20:FF:000015">
    <property type="entry name" value="Lactosylceramide alpha-2,3-sialyltransferase"/>
    <property type="match status" value="1"/>
</dbReference>
<evidence type="ECO:0000256" key="2">
    <source>
        <dbReference type="ARBA" id="ARBA00006003"/>
    </source>
</evidence>
<evidence type="ECO:0000313" key="13">
    <source>
        <dbReference type="Proteomes" id="UP000694890"/>
    </source>
</evidence>
<keyword evidence="7 12" id="KW-1133">Transmembrane helix</keyword>